<dbReference type="EMBL" id="JAOL01000139">
    <property type="protein sequence ID" value="EUA88461.1"/>
    <property type="molecule type" value="Genomic_DNA"/>
</dbReference>
<accession>A0ABN0QV07</accession>
<evidence type="ECO:0000313" key="1">
    <source>
        <dbReference type="EMBL" id="EUA88461.1"/>
    </source>
</evidence>
<gene>
    <name evidence="1" type="ORF">I551_4999</name>
</gene>
<evidence type="ECO:0000313" key="2">
    <source>
        <dbReference type="Proteomes" id="UP000020681"/>
    </source>
</evidence>
<comment type="caution">
    <text evidence="1">The sequence shown here is derived from an EMBL/GenBank/DDBJ whole genome shotgun (WGS) entry which is preliminary data.</text>
</comment>
<reference evidence="1 2" key="1">
    <citation type="submission" date="2014-01" db="EMBL/GenBank/DDBJ databases">
        <authorList>
            <person name="Dobos K."/>
            <person name="Lenaerts A."/>
            <person name="Ordway D."/>
            <person name="DeGroote M.A."/>
            <person name="Parker T."/>
            <person name="Sizemore C."/>
            <person name="Tallon L.J."/>
            <person name="Sadzewicz L.K."/>
            <person name="Sengamalay N."/>
            <person name="Fraser C.M."/>
            <person name="Hine E."/>
            <person name="Shefchek K.A."/>
            <person name="Das S.P."/>
            <person name="Tettelin H."/>
        </authorList>
    </citation>
    <scope>NUCLEOTIDE SEQUENCE [LARGE SCALE GENOMIC DNA]</scope>
    <source>
        <strain evidence="1 2">Harvey</strain>
    </source>
</reference>
<keyword evidence="2" id="KW-1185">Reference proteome</keyword>
<dbReference type="Proteomes" id="UP000020681">
    <property type="component" value="Unassembled WGS sequence"/>
</dbReference>
<name>A0ABN0QV07_MYCUL</name>
<sequence>MRYDVSTQHLAVIAWIDKLPEDGDAQPLLGRVVADLARATAAQSTLVHTLGSLAVAGWVSSRLAERA</sequence>
<protein>
    <submittedName>
        <fullName evidence="1">Uncharacterized protein</fullName>
    </submittedName>
</protein>
<organism evidence="1 2">
    <name type="scientific">Mycobacterium ulcerans str. Harvey</name>
    <dbReference type="NCBI Taxonomy" id="1299332"/>
    <lineage>
        <taxon>Bacteria</taxon>
        <taxon>Bacillati</taxon>
        <taxon>Actinomycetota</taxon>
        <taxon>Actinomycetes</taxon>
        <taxon>Mycobacteriales</taxon>
        <taxon>Mycobacteriaceae</taxon>
        <taxon>Mycobacterium</taxon>
        <taxon>Mycobacterium ulcerans group</taxon>
    </lineage>
</organism>
<proteinExistence type="predicted"/>